<proteinExistence type="predicted"/>
<comment type="caution">
    <text evidence="2">The sequence shown here is derived from an EMBL/GenBank/DDBJ whole genome shotgun (WGS) entry which is preliminary data.</text>
</comment>
<keyword evidence="3" id="KW-1185">Reference proteome</keyword>
<protein>
    <submittedName>
        <fullName evidence="2">Uncharacterized protein</fullName>
    </submittedName>
</protein>
<evidence type="ECO:0000256" key="1">
    <source>
        <dbReference type="SAM" id="MobiDB-lite"/>
    </source>
</evidence>
<name>A0A8J2LUV2_9BILA</name>
<organism evidence="2 3">
    <name type="scientific">Cercopithifilaria johnstoni</name>
    <dbReference type="NCBI Taxonomy" id="2874296"/>
    <lineage>
        <taxon>Eukaryota</taxon>
        <taxon>Metazoa</taxon>
        <taxon>Ecdysozoa</taxon>
        <taxon>Nematoda</taxon>
        <taxon>Chromadorea</taxon>
        <taxon>Rhabditida</taxon>
        <taxon>Spirurina</taxon>
        <taxon>Spiruromorpha</taxon>
        <taxon>Filarioidea</taxon>
        <taxon>Onchocercidae</taxon>
        <taxon>Cercopithifilaria</taxon>
    </lineage>
</organism>
<evidence type="ECO:0000313" key="3">
    <source>
        <dbReference type="Proteomes" id="UP000746747"/>
    </source>
</evidence>
<dbReference type="EMBL" id="CAKAEH010001343">
    <property type="protein sequence ID" value="CAG9534957.1"/>
    <property type="molecule type" value="Genomic_DNA"/>
</dbReference>
<feature type="region of interest" description="Disordered" evidence="1">
    <location>
        <begin position="1"/>
        <end position="42"/>
    </location>
</feature>
<evidence type="ECO:0000313" key="2">
    <source>
        <dbReference type="EMBL" id="CAG9534957.1"/>
    </source>
</evidence>
<dbReference type="AlphaFoldDB" id="A0A8J2LUV2"/>
<feature type="compositionally biased region" description="Acidic residues" evidence="1">
    <location>
        <begin position="7"/>
        <end position="39"/>
    </location>
</feature>
<sequence length="77" mass="9354">MNKKIEEEEEEEEDKEAEEEKEEEEEEEKEEEEEDELEANDYLLNESIGRINRRQSMQSFHIITFSPSQHIIISFFT</sequence>
<gene>
    <name evidence="2" type="ORF">CJOHNSTONI_LOCUS5043</name>
</gene>
<reference evidence="2" key="1">
    <citation type="submission" date="2021-09" db="EMBL/GenBank/DDBJ databases">
        <authorList>
            <consortium name="Pathogen Informatics"/>
        </authorList>
    </citation>
    <scope>NUCLEOTIDE SEQUENCE</scope>
</reference>
<dbReference type="Proteomes" id="UP000746747">
    <property type="component" value="Unassembled WGS sequence"/>
</dbReference>
<accession>A0A8J2LUV2</accession>